<evidence type="ECO:0000313" key="2">
    <source>
        <dbReference type="EMBL" id="CAG6532353.1"/>
    </source>
</evidence>
<dbReference type="EMBL" id="HBUE01206706">
    <property type="protein sequence ID" value="CAG6532356.1"/>
    <property type="molecule type" value="Transcribed_RNA"/>
</dbReference>
<feature type="compositionally biased region" description="Basic residues" evidence="1">
    <location>
        <begin position="42"/>
        <end position="64"/>
    </location>
</feature>
<dbReference type="EMBL" id="HBUE01313008">
    <property type="protein sequence ID" value="CAG6584225.1"/>
    <property type="molecule type" value="Transcribed_RNA"/>
</dbReference>
<name>A0A8D8HCR0_CULPI</name>
<proteinExistence type="predicted"/>
<reference evidence="2" key="1">
    <citation type="submission" date="2021-05" db="EMBL/GenBank/DDBJ databases">
        <authorList>
            <person name="Alioto T."/>
            <person name="Alioto T."/>
            <person name="Gomez Garrido J."/>
        </authorList>
    </citation>
    <scope>NUCLEOTIDE SEQUENCE</scope>
</reference>
<protein>
    <submittedName>
        <fullName evidence="2">(northern house mosquito) hypothetical protein</fullName>
    </submittedName>
</protein>
<evidence type="ECO:0000256" key="1">
    <source>
        <dbReference type="SAM" id="MobiDB-lite"/>
    </source>
</evidence>
<dbReference type="EMBL" id="HBUE01206703">
    <property type="protein sequence ID" value="CAG6532348.1"/>
    <property type="molecule type" value="Transcribed_RNA"/>
</dbReference>
<dbReference type="EMBL" id="HBUE01206705">
    <property type="protein sequence ID" value="CAG6532353.1"/>
    <property type="molecule type" value="Transcribed_RNA"/>
</dbReference>
<feature type="region of interest" description="Disordered" evidence="1">
    <location>
        <begin position="1"/>
        <end position="64"/>
    </location>
</feature>
<organism evidence="2">
    <name type="scientific">Culex pipiens</name>
    <name type="common">House mosquito</name>
    <dbReference type="NCBI Taxonomy" id="7175"/>
    <lineage>
        <taxon>Eukaryota</taxon>
        <taxon>Metazoa</taxon>
        <taxon>Ecdysozoa</taxon>
        <taxon>Arthropoda</taxon>
        <taxon>Hexapoda</taxon>
        <taxon>Insecta</taxon>
        <taxon>Pterygota</taxon>
        <taxon>Neoptera</taxon>
        <taxon>Endopterygota</taxon>
        <taxon>Diptera</taxon>
        <taxon>Nematocera</taxon>
        <taxon>Culicoidea</taxon>
        <taxon>Culicidae</taxon>
        <taxon>Culicinae</taxon>
        <taxon>Culicini</taxon>
        <taxon>Culex</taxon>
        <taxon>Culex</taxon>
    </lineage>
</organism>
<dbReference type="EMBL" id="HBUE01313009">
    <property type="protein sequence ID" value="CAG6584228.1"/>
    <property type="molecule type" value="Transcribed_RNA"/>
</dbReference>
<dbReference type="AlphaFoldDB" id="A0A8D8HCR0"/>
<accession>A0A8D8HCR0</accession>
<feature type="compositionally biased region" description="Polar residues" evidence="1">
    <location>
        <begin position="10"/>
        <end position="28"/>
    </location>
</feature>
<sequence length="119" mass="13429">MKSPPRNRSPWRTKSCSTPTGSAASTAPSPVAFPPATGTPSARRRAGSRRSLKVRARKRPPPGRRRIRWTLWTTRIWASLESLRSAFKRGMTLRRRDRVRGGRGALRFGAGDRFRVSRC</sequence>
<dbReference type="EMBL" id="HBUE01313006">
    <property type="protein sequence ID" value="CAG6584220.1"/>
    <property type="molecule type" value="Transcribed_RNA"/>
</dbReference>